<feature type="region of interest" description="Disordered" evidence="1">
    <location>
        <begin position="85"/>
        <end position="107"/>
    </location>
</feature>
<gene>
    <name evidence="2" type="ORF">CYMTET_12820</name>
</gene>
<dbReference type="Proteomes" id="UP001190700">
    <property type="component" value="Unassembled WGS sequence"/>
</dbReference>
<name>A0AAE0GJM7_9CHLO</name>
<evidence type="ECO:0000313" key="2">
    <source>
        <dbReference type="EMBL" id="KAK3279281.1"/>
    </source>
</evidence>
<feature type="compositionally biased region" description="Basic and acidic residues" evidence="1">
    <location>
        <begin position="52"/>
        <end position="69"/>
    </location>
</feature>
<feature type="compositionally biased region" description="Acidic residues" evidence="1">
    <location>
        <begin position="1"/>
        <end position="15"/>
    </location>
</feature>
<evidence type="ECO:0000256" key="1">
    <source>
        <dbReference type="SAM" id="MobiDB-lite"/>
    </source>
</evidence>
<organism evidence="2 3">
    <name type="scientific">Cymbomonas tetramitiformis</name>
    <dbReference type="NCBI Taxonomy" id="36881"/>
    <lineage>
        <taxon>Eukaryota</taxon>
        <taxon>Viridiplantae</taxon>
        <taxon>Chlorophyta</taxon>
        <taxon>Pyramimonadophyceae</taxon>
        <taxon>Pyramimonadales</taxon>
        <taxon>Pyramimonadaceae</taxon>
        <taxon>Cymbomonas</taxon>
    </lineage>
</organism>
<evidence type="ECO:0000313" key="3">
    <source>
        <dbReference type="Proteomes" id="UP001190700"/>
    </source>
</evidence>
<accession>A0AAE0GJM7</accession>
<reference evidence="2 3" key="1">
    <citation type="journal article" date="2015" name="Genome Biol. Evol.">
        <title>Comparative Genomics of a Bacterivorous Green Alga Reveals Evolutionary Causalities and Consequences of Phago-Mixotrophic Mode of Nutrition.</title>
        <authorList>
            <person name="Burns J.A."/>
            <person name="Paasch A."/>
            <person name="Narechania A."/>
            <person name="Kim E."/>
        </authorList>
    </citation>
    <scope>NUCLEOTIDE SEQUENCE [LARGE SCALE GENOMIC DNA]</scope>
    <source>
        <strain evidence="2 3">PLY_AMNH</strain>
    </source>
</reference>
<proteinExistence type="predicted"/>
<feature type="region of interest" description="Disordered" evidence="1">
    <location>
        <begin position="1"/>
        <end position="69"/>
    </location>
</feature>
<dbReference type="AlphaFoldDB" id="A0AAE0GJM7"/>
<sequence length="414" mass="47558">MEQQEDEEMLQIQEGEEQHEPWEGMDQTVHTQGGNPPPAEASPQPSEEEEIFEKLNELVERQEAPQEKQNEDAIFERLNDFIEQQETPQGELERRRQTHHNRVTEESRVHAMMTNPAPRTRWNQQKHDMTNHRMRNINAPPGQGRLRILPAQDDETAKNSTKGSGKCTLEGCGHPGVDFAKGFLMRVGHALGGCNNPRMRGMFSDRANAHADELKHILDHHRKGGCKVLAYTGKQRDPGVKPRVLPNYILTRGQCRHDGKDNPGKNDGPDTIPSFVDMVMIEGLEDLEEEWECTQHEAPGKVKNLHLIEIAHTDNEKWGPKLLEKYMKYGPLLQLLRGHSFRGKLHVFVVGRTGTVYKHNQEILEQLGLNIKETTQALRRIHNLTVDYAHSTYQLYRRLRPEKQEEEMDGNHPV</sequence>
<dbReference type="EMBL" id="LGRX02005035">
    <property type="protein sequence ID" value="KAK3279281.1"/>
    <property type="molecule type" value="Genomic_DNA"/>
</dbReference>
<protein>
    <submittedName>
        <fullName evidence="2">Uncharacterized protein</fullName>
    </submittedName>
</protein>
<comment type="caution">
    <text evidence="2">The sequence shown here is derived from an EMBL/GenBank/DDBJ whole genome shotgun (WGS) entry which is preliminary data.</text>
</comment>
<keyword evidence="3" id="KW-1185">Reference proteome</keyword>